<evidence type="ECO:0000256" key="4">
    <source>
        <dbReference type="ARBA" id="ARBA00023014"/>
    </source>
</evidence>
<evidence type="ECO:0000313" key="7">
    <source>
        <dbReference type="EMBL" id="BBL67304.1"/>
    </source>
</evidence>
<dbReference type="EMBL" id="AP019781">
    <property type="protein sequence ID" value="BBL67304.1"/>
    <property type="molecule type" value="Genomic_DNA"/>
</dbReference>
<protein>
    <recommendedName>
        <fullName evidence="6">4Fe-4S ferredoxin-type domain-containing protein</fullName>
    </recommendedName>
</protein>
<name>A0ABN5XEE8_9EURY</name>
<accession>A0ABN5XEE8</accession>
<dbReference type="InterPro" id="IPR017900">
    <property type="entry name" value="4Fe4S_Fe_S_CS"/>
</dbReference>
<dbReference type="Pfam" id="PF12838">
    <property type="entry name" value="Fer4_7"/>
    <property type="match status" value="1"/>
</dbReference>
<proteinExistence type="predicted"/>
<sequence length="139" mass="15159">MGIFQMTKTVLRNLAGGPATRRYPAVPARTSSLTRGHVVFDPATCRSCSLCSKRCPCEAIRLDKEAKVWEIDRMRCIACGDCVEGCPFGSLTMEPEYFAPVVEHVAERYTITYVKPEKPAKNPAEESAGAKEEGAGESA</sequence>
<keyword evidence="2" id="KW-0479">Metal-binding</keyword>
<dbReference type="InterPro" id="IPR010226">
    <property type="entry name" value="NADH_quinone_OxRdtase_chainI"/>
</dbReference>
<dbReference type="GeneID" id="66129984"/>
<feature type="domain" description="4Fe-4S ferredoxin-type" evidence="6">
    <location>
        <begin position="36"/>
        <end position="65"/>
    </location>
</feature>
<keyword evidence="4" id="KW-0411">Iron-sulfur</keyword>
<keyword evidence="1" id="KW-0004">4Fe-4S</keyword>
<gene>
    <name evidence="7" type="ORF">MchiMG62_04850</name>
</gene>
<evidence type="ECO:0000256" key="1">
    <source>
        <dbReference type="ARBA" id="ARBA00022485"/>
    </source>
</evidence>
<dbReference type="InterPro" id="IPR017896">
    <property type="entry name" value="4Fe4S_Fe-S-bd"/>
</dbReference>
<evidence type="ECO:0000313" key="8">
    <source>
        <dbReference type="Proteomes" id="UP000824969"/>
    </source>
</evidence>
<evidence type="ECO:0000256" key="3">
    <source>
        <dbReference type="ARBA" id="ARBA00023004"/>
    </source>
</evidence>
<feature type="region of interest" description="Disordered" evidence="5">
    <location>
        <begin position="116"/>
        <end position="139"/>
    </location>
</feature>
<dbReference type="Proteomes" id="UP000824969">
    <property type="component" value="Chromosome"/>
</dbReference>
<evidence type="ECO:0000256" key="5">
    <source>
        <dbReference type="SAM" id="MobiDB-lite"/>
    </source>
</evidence>
<evidence type="ECO:0000256" key="2">
    <source>
        <dbReference type="ARBA" id="ARBA00022723"/>
    </source>
</evidence>
<keyword evidence="8" id="KW-1185">Reference proteome</keyword>
<evidence type="ECO:0000259" key="6">
    <source>
        <dbReference type="PROSITE" id="PS51379"/>
    </source>
</evidence>
<reference evidence="7 8" key="1">
    <citation type="submission" date="2019-06" db="EMBL/GenBank/DDBJ databases">
        <title>Complete genome sequence of Methanoculleus chikugoensis strain MG62.</title>
        <authorList>
            <person name="Asakawa S."/>
            <person name="Dianou D."/>
        </authorList>
    </citation>
    <scope>NUCLEOTIDE SEQUENCE [LARGE SCALE GENOMIC DNA]</scope>
    <source>
        <strain evidence="7 8">MG62</strain>
    </source>
</reference>
<dbReference type="PANTHER" id="PTHR10849">
    <property type="entry name" value="NADH DEHYDROGENASE UBIQUINONE IRON-SULFUR PROTEIN 8, MITOCHONDRIAL"/>
    <property type="match status" value="1"/>
</dbReference>
<feature type="domain" description="4Fe-4S ferredoxin-type" evidence="6">
    <location>
        <begin position="67"/>
        <end position="96"/>
    </location>
</feature>
<dbReference type="PROSITE" id="PS00198">
    <property type="entry name" value="4FE4S_FER_1"/>
    <property type="match status" value="1"/>
</dbReference>
<organism evidence="7 8">
    <name type="scientific">Methanoculleus chikugoensis</name>
    <dbReference type="NCBI Taxonomy" id="118126"/>
    <lineage>
        <taxon>Archaea</taxon>
        <taxon>Methanobacteriati</taxon>
        <taxon>Methanobacteriota</taxon>
        <taxon>Stenosarchaea group</taxon>
        <taxon>Methanomicrobia</taxon>
        <taxon>Methanomicrobiales</taxon>
        <taxon>Methanomicrobiaceae</taxon>
        <taxon>Methanoculleus</taxon>
    </lineage>
</organism>
<keyword evidence="3" id="KW-0408">Iron</keyword>
<dbReference type="RefSeq" id="WP_221057729.1">
    <property type="nucleotide sequence ID" value="NZ_AP019781.1"/>
</dbReference>
<dbReference type="PROSITE" id="PS51379">
    <property type="entry name" value="4FE4S_FER_2"/>
    <property type="match status" value="2"/>
</dbReference>